<dbReference type="VEuPathDB" id="FungiDB:DFL_008623"/>
<dbReference type="OrthoDB" id="5324943at2759"/>
<keyword evidence="2" id="KW-1185">Reference proteome</keyword>
<proteinExistence type="predicted"/>
<sequence>MKFINKALIFYIGIYTPLASAWKIGRITGILPTVAIPDPSPVPLEEIFTTPKGCTELSVGISRLNPGRKACEGQAAEGVVDLRRALRVFQGIQIRQGDTDLNPPSEIRFLDTIQEVNLAILRLCLVIRLILEEWGGGHGAKFNNWKMEQNGFHGYPRGLWHGEPRKTYVIEIDIGLM</sequence>
<protein>
    <submittedName>
        <fullName evidence="1">Uncharacterized protein</fullName>
    </submittedName>
</protein>
<dbReference type="EMBL" id="SAEB01000012">
    <property type="protein sequence ID" value="RVD80730.1"/>
    <property type="molecule type" value="Genomic_DNA"/>
</dbReference>
<organism evidence="1 2">
    <name type="scientific">Arthrobotrys flagrans</name>
    <name type="common">Nematode-trapping fungus</name>
    <name type="synonym">Trichothecium flagrans</name>
    <dbReference type="NCBI Taxonomy" id="97331"/>
    <lineage>
        <taxon>Eukaryota</taxon>
        <taxon>Fungi</taxon>
        <taxon>Dikarya</taxon>
        <taxon>Ascomycota</taxon>
        <taxon>Pezizomycotina</taxon>
        <taxon>Orbiliomycetes</taxon>
        <taxon>Orbiliales</taxon>
        <taxon>Orbiliaceae</taxon>
        <taxon>Arthrobotrys</taxon>
    </lineage>
</organism>
<comment type="caution">
    <text evidence="1">The sequence shown here is derived from an EMBL/GenBank/DDBJ whole genome shotgun (WGS) entry which is preliminary data.</text>
</comment>
<evidence type="ECO:0000313" key="2">
    <source>
        <dbReference type="Proteomes" id="UP000283090"/>
    </source>
</evidence>
<dbReference type="GeneID" id="93590934"/>
<dbReference type="Proteomes" id="UP000283090">
    <property type="component" value="Unassembled WGS sequence"/>
</dbReference>
<gene>
    <name evidence="1" type="ORF">DFL_008623</name>
</gene>
<name>A0A436ZPB4_ARTFL</name>
<accession>A0A436ZPB4</accession>
<dbReference type="AlphaFoldDB" id="A0A436ZPB4"/>
<evidence type="ECO:0000313" key="1">
    <source>
        <dbReference type="EMBL" id="RVD80730.1"/>
    </source>
</evidence>
<dbReference type="RefSeq" id="XP_067486274.1">
    <property type="nucleotide sequence ID" value="XM_067638381.1"/>
</dbReference>
<reference evidence="1 2" key="1">
    <citation type="submission" date="2019-01" db="EMBL/GenBank/DDBJ databases">
        <title>Intercellular communication is required for trap formation in the nematode-trapping fungus Duddingtonia flagrans.</title>
        <authorList>
            <person name="Youssar L."/>
            <person name="Wernet V."/>
            <person name="Hensel N."/>
            <person name="Hildebrandt H.-G."/>
            <person name="Fischer R."/>
        </authorList>
    </citation>
    <scope>NUCLEOTIDE SEQUENCE [LARGE SCALE GENOMIC DNA]</scope>
    <source>
        <strain evidence="1 2">CBS H-5679</strain>
    </source>
</reference>